<feature type="compositionally biased region" description="Basic and acidic residues" evidence="1">
    <location>
        <begin position="21"/>
        <end position="43"/>
    </location>
</feature>
<feature type="compositionally biased region" description="Basic and acidic residues" evidence="1">
    <location>
        <begin position="65"/>
        <end position="80"/>
    </location>
</feature>
<evidence type="ECO:0000256" key="1">
    <source>
        <dbReference type="SAM" id="MobiDB-lite"/>
    </source>
</evidence>
<sequence>MATNKLTKNEAEMRRRGKANGRTEPEMRRRSEGRRREMARQGERPTATEVKLLSTGSGKGTAAAETRKEDLVGLMTDRQR</sequence>
<organism evidence="2 3">
    <name type="scientific">Gossypium darwinii</name>
    <name type="common">Darwin's cotton</name>
    <name type="synonym">Gossypium barbadense var. darwinii</name>
    <dbReference type="NCBI Taxonomy" id="34276"/>
    <lineage>
        <taxon>Eukaryota</taxon>
        <taxon>Viridiplantae</taxon>
        <taxon>Streptophyta</taxon>
        <taxon>Embryophyta</taxon>
        <taxon>Tracheophyta</taxon>
        <taxon>Spermatophyta</taxon>
        <taxon>Magnoliopsida</taxon>
        <taxon>eudicotyledons</taxon>
        <taxon>Gunneridae</taxon>
        <taxon>Pentapetalae</taxon>
        <taxon>rosids</taxon>
        <taxon>malvids</taxon>
        <taxon>Malvales</taxon>
        <taxon>Malvaceae</taxon>
        <taxon>Malvoideae</taxon>
        <taxon>Gossypium</taxon>
    </lineage>
</organism>
<protein>
    <submittedName>
        <fullName evidence="2">Uncharacterized protein</fullName>
    </submittedName>
</protein>
<dbReference type="AlphaFoldDB" id="A0A5D2C0U4"/>
<dbReference type="Proteomes" id="UP000323506">
    <property type="component" value="Chromosome D07"/>
</dbReference>
<proteinExistence type="predicted"/>
<accession>A0A5D2C0U4</accession>
<feature type="region of interest" description="Disordered" evidence="1">
    <location>
        <begin position="1"/>
        <end position="80"/>
    </location>
</feature>
<keyword evidence="3" id="KW-1185">Reference proteome</keyword>
<name>A0A5D2C0U4_GOSDA</name>
<gene>
    <name evidence="2" type="ORF">ES288_D07G213700v1</name>
</gene>
<evidence type="ECO:0000313" key="3">
    <source>
        <dbReference type="Proteomes" id="UP000323506"/>
    </source>
</evidence>
<dbReference type="EMBL" id="CM017707">
    <property type="protein sequence ID" value="TYG62250.1"/>
    <property type="molecule type" value="Genomic_DNA"/>
</dbReference>
<reference evidence="2 3" key="1">
    <citation type="submission" date="2019-06" db="EMBL/GenBank/DDBJ databases">
        <title>WGS assembly of Gossypium darwinii.</title>
        <authorList>
            <person name="Chen Z.J."/>
            <person name="Sreedasyam A."/>
            <person name="Ando A."/>
            <person name="Song Q."/>
            <person name="De L."/>
            <person name="Hulse-Kemp A."/>
            <person name="Ding M."/>
            <person name="Ye W."/>
            <person name="Kirkbride R."/>
            <person name="Jenkins J."/>
            <person name="Plott C."/>
            <person name="Lovell J."/>
            <person name="Lin Y.-M."/>
            <person name="Vaughn R."/>
            <person name="Liu B."/>
            <person name="Li W."/>
            <person name="Simpson S."/>
            <person name="Scheffler B."/>
            <person name="Saski C."/>
            <person name="Grover C."/>
            <person name="Hu G."/>
            <person name="Conover J."/>
            <person name="Carlson J."/>
            <person name="Shu S."/>
            <person name="Boston L."/>
            <person name="Williams M."/>
            <person name="Peterson D."/>
            <person name="Mcgee K."/>
            <person name="Jones D."/>
            <person name="Wendel J."/>
            <person name="Stelly D."/>
            <person name="Grimwood J."/>
            <person name="Schmutz J."/>
        </authorList>
    </citation>
    <scope>NUCLEOTIDE SEQUENCE [LARGE SCALE GENOMIC DNA]</scope>
    <source>
        <strain evidence="2">1808015.09</strain>
    </source>
</reference>
<evidence type="ECO:0000313" key="2">
    <source>
        <dbReference type="EMBL" id="TYG62250.1"/>
    </source>
</evidence>